<name>A0A0G0VIB6_9BACT</name>
<accession>A0A0G0VIB6</accession>
<evidence type="ECO:0000313" key="2">
    <source>
        <dbReference type="Proteomes" id="UP000034013"/>
    </source>
</evidence>
<dbReference type="AlphaFoldDB" id="A0A0G0VIB6"/>
<dbReference type="InterPro" id="IPR014942">
    <property type="entry name" value="AbiEii"/>
</dbReference>
<gene>
    <name evidence="1" type="ORF">UU16_C0055G0006</name>
</gene>
<proteinExistence type="predicted"/>
<organism evidence="1 2">
    <name type="scientific">Candidatus Woesebacteria bacterium GW2011_GWA2_40_7</name>
    <dbReference type="NCBI Taxonomy" id="1618562"/>
    <lineage>
        <taxon>Bacteria</taxon>
        <taxon>Candidatus Woeseibacteriota</taxon>
    </lineage>
</organism>
<dbReference type="PATRIC" id="fig|1618562.3.peg.969"/>
<dbReference type="Gene3D" id="3.10.450.620">
    <property type="entry name" value="JHP933, nucleotidyltransferase-like core domain"/>
    <property type="match status" value="1"/>
</dbReference>
<dbReference type="Pfam" id="PF08843">
    <property type="entry name" value="AbiEii"/>
    <property type="match status" value="1"/>
</dbReference>
<evidence type="ECO:0000313" key="1">
    <source>
        <dbReference type="EMBL" id="KKR71720.1"/>
    </source>
</evidence>
<reference evidence="1 2" key="1">
    <citation type="journal article" date="2015" name="Nature">
        <title>rRNA introns, odd ribosomes, and small enigmatic genomes across a large radiation of phyla.</title>
        <authorList>
            <person name="Brown C.T."/>
            <person name="Hug L.A."/>
            <person name="Thomas B.C."/>
            <person name="Sharon I."/>
            <person name="Castelle C.J."/>
            <person name="Singh A."/>
            <person name="Wilkins M.J."/>
            <person name="Williams K.H."/>
            <person name="Banfield J.F."/>
        </authorList>
    </citation>
    <scope>NUCLEOTIDE SEQUENCE [LARGE SCALE GENOMIC DNA]</scope>
</reference>
<evidence type="ECO:0008006" key="3">
    <source>
        <dbReference type="Google" id="ProtNLM"/>
    </source>
</evidence>
<dbReference type="Proteomes" id="UP000034013">
    <property type="component" value="Unassembled WGS sequence"/>
</dbReference>
<comment type="caution">
    <text evidence="1">The sequence shown here is derived from an EMBL/GenBank/DDBJ whole genome shotgun (WGS) entry which is preliminary data.</text>
</comment>
<sequence>MIAWNDLQKIANFQRVSPFVVLREYVQILFLNGLYSLDNADNIVFKGGTCLRLIHNSNRFSEDLDFTTDFSSSQIGSLVAQAVGLVTKETPPINIKTVKTISGFTQKLSMLTIYSPTSISIKLDFSQRELVLQKNQKPISSILPISSFYPITHMEMTEILAEKCRAIVSRHKGRDIYDLWYLLQRKTPIDVGLIQKKLDYYQQKFDLNELIKNIKSWEFEKFSQDVRGFLPEPDRQTFPFVIPTLIEKLKDAMIT</sequence>
<protein>
    <recommendedName>
        <fullName evidence="3">Nucleotidyl transferase AbiEii/AbiGii toxin family protein</fullName>
    </recommendedName>
</protein>
<dbReference type="EMBL" id="LBZO01000055">
    <property type="protein sequence ID" value="KKR71720.1"/>
    <property type="molecule type" value="Genomic_DNA"/>
</dbReference>